<keyword evidence="2 5" id="KW-0732">Signal</keyword>
<sequence>MKRLRALLVAICAGTMLFTMVDAKAARPSLILTAEGVEAIRQSRQTRQTYSLFEASLEDAKTRVERSIAEGVLVPTPVDPGGGYTHERHKENYKVIHDAGILFQLLGDKRYLRHATDLLLAYAEIYEDLPLHPAQKRQSPGKLFWQNLNESVWLVHVVQGFDAIADALSDKDRATIEDHLLRPVADFLSLQNPETFQKIHNHGTWAAAGVGMTGYALHDPSLVERALLGLTGDGTSGFLAQLDQLFSPDGYYTEGPYYQRYALMPFVLFAQAIDHNEPDRKIFEHRDGVLLKAIDATIQQSYAGKFFPINDAIKEKGLDTQELVYAVAAAFTRTGRNDLLSIADYQGKTVLTGDGLAVARAVSEGAGQSFAFRTMMLRDGPDGDQGSLAILRMGDGPMAQTIVAKNTSQGMGHGHFDKLSYILYDNGREILTDYGAARFLNVPSKDGGRYLLENQSWAKQTIAHNTLVVNESSQFGGDWKRAQKYWPTVRYFEAGERLNVVSASLENAYPDTVIERTVVQLDHPAFAAPLLIDVMSASSQEKTTFDLPFYFDGQIVGFSGALQANTESRKPLGQAHGYQHLWVEATGQPTDGPIRFSWLNARRFYTLHAVAPEKTKPVFVRTGANDPDFNLRDQQGLILRSNGRKAVRFLSVIEPHGIYNPAAEFTAGSDSQIARIDHVFEAGADLIKIEMKTGEIIRLAISNDPDSEKTHRILSAGHEWAWRGFVTVLEEE</sequence>
<accession>A0A5A7MZW2</accession>
<name>A0A5A7MZW2_9PROT</name>
<dbReference type="GO" id="GO:0016829">
    <property type="term" value="F:lyase activity"/>
    <property type="evidence" value="ECO:0007669"/>
    <property type="project" value="UniProtKB-KW"/>
</dbReference>
<comment type="caution">
    <text evidence="8">The sequence shown here is derived from an EMBL/GenBank/DDBJ whole genome shotgun (WGS) entry which is preliminary data.</text>
</comment>
<dbReference type="Gene3D" id="2.70.98.70">
    <property type="match status" value="1"/>
</dbReference>
<keyword evidence="3" id="KW-0574">Periplasm</keyword>
<protein>
    <submittedName>
        <fullName evidence="8">Uncharacterized protein</fullName>
    </submittedName>
</protein>
<evidence type="ECO:0000259" key="6">
    <source>
        <dbReference type="Pfam" id="PF05426"/>
    </source>
</evidence>
<dbReference type="Proteomes" id="UP000325187">
    <property type="component" value="Unassembled WGS sequence"/>
</dbReference>
<proteinExistence type="predicted"/>
<feature type="domain" description="Alginate lyase" evidence="6">
    <location>
        <begin position="97"/>
        <end position="301"/>
    </location>
</feature>
<dbReference type="Pfam" id="PF05426">
    <property type="entry name" value="Alginate_lyase"/>
    <property type="match status" value="1"/>
</dbReference>
<evidence type="ECO:0000259" key="7">
    <source>
        <dbReference type="Pfam" id="PF07940"/>
    </source>
</evidence>
<keyword evidence="9" id="KW-1185">Reference proteome</keyword>
<dbReference type="GO" id="GO:0042597">
    <property type="term" value="C:periplasmic space"/>
    <property type="evidence" value="ECO:0007669"/>
    <property type="project" value="UniProtKB-SubCell"/>
</dbReference>
<keyword evidence="4" id="KW-0456">Lyase</keyword>
<gene>
    <name evidence="8" type="ORF">JCM17845_09490</name>
</gene>
<feature type="signal peptide" evidence="5">
    <location>
        <begin position="1"/>
        <end position="25"/>
    </location>
</feature>
<evidence type="ECO:0000313" key="9">
    <source>
        <dbReference type="Proteomes" id="UP000325187"/>
    </source>
</evidence>
<feature type="domain" description="Heparinase II/III-like C-terminal" evidence="7">
    <location>
        <begin position="376"/>
        <end position="640"/>
    </location>
</feature>
<dbReference type="Pfam" id="PF07940">
    <property type="entry name" value="Hepar_II_III_C"/>
    <property type="match status" value="1"/>
</dbReference>
<evidence type="ECO:0000256" key="1">
    <source>
        <dbReference type="ARBA" id="ARBA00004418"/>
    </source>
</evidence>
<reference evidence="8 9" key="1">
    <citation type="submission" date="2019-09" db="EMBL/GenBank/DDBJ databases">
        <title>NBRP : Genome information of microbial organism related human and environment.</title>
        <authorList>
            <person name="Hattori M."/>
            <person name="Oshima K."/>
            <person name="Inaba H."/>
            <person name="Suda W."/>
            <person name="Sakamoto M."/>
            <person name="Iino T."/>
            <person name="Kitahara M."/>
            <person name="Oshida Y."/>
            <person name="Iida T."/>
            <person name="Kudo T."/>
            <person name="Itoh T."/>
            <person name="Ohkuma M."/>
        </authorList>
    </citation>
    <scope>NUCLEOTIDE SEQUENCE [LARGE SCALE GENOMIC DNA]</scope>
    <source>
        <strain evidence="8 9">Mie-1</strain>
    </source>
</reference>
<evidence type="ECO:0000256" key="3">
    <source>
        <dbReference type="ARBA" id="ARBA00022764"/>
    </source>
</evidence>
<dbReference type="InterPro" id="IPR008929">
    <property type="entry name" value="Chondroitin_lyas"/>
</dbReference>
<organism evidence="8 9">
    <name type="scientific">Iodidimonas gelatinilytica</name>
    <dbReference type="NCBI Taxonomy" id="1236966"/>
    <lineage>
        <taxon>Bacteria</taxon>
        <taxon>Pseudomonadati</taxon>
        <taxon>Pseudomonadota</taxon>
        <taxon>Alphaproteobacteria</taxon>
        <taxon>Iodidimonadales</taxon>
        <taxon>Iodidimonadaceae</taxon>
        <taxon>Iodidimonas</taxon>
    </lineage>
</organism>
<dbReference type="EMBL" id="BKCM01000004">
    <property type="protein sequence ID" value="GER00326.1"/>
    <property type="molecule type" value="Genomic_DNA"/>
</dbReference>
<evidence type="ECO:0000256" key="5">
    <source>
        <dbReference type="SAM" id="SignalP"/>
    </source>
</evidence>
<dbReference type="PANTHER" id="PTHR39210">
    <property type="entry name" value="HEPARIN-SULFATE LYASE"/>
    <property type="match status" value="1"/>
</dbReference>
<feature type="chain" id="PRO_5022764563" evidence="5">
    <location>
        <begin position="26"/>
        <end position="732"/>
    </location>
</feature>
<dbReference type="AlphaFoldDB" id="A0A5A7MZW2"/>
<dbReference type="InterPro" id="IPR012480">
    <property type="entry name" value="Hepar_II_III_C"/>
</dbReference>
<dbReference type="PANTHER" id="PTHR39210:SF1">
    <property type="entry name" value="HEPARIN-SULFATE LYASE"/>
    <property type="match status" value="1"/>
</dbReference>
<dbReference type="Gene3D" id="1.50.10.100">
    <property type="entry name" value="Chondroitin AC/alginate lyase"/>
    <property type="match status" value="1"/>
</dbReference>
<evidence type="ECO:0000256" key="2">
    <source>
        <dbReference type="ARBA" id="ARBA00022729"/>
    </source>
</evidence>
<comment type="subcellular location">
    <subcellularLocation>
        <location evidence="1">Periplasm</location>
    </subcellularLocation>
</comment>
<dbReference type="RefSeq" id="WP_150001980.1">
    <property type="nucleotide sequence ID" value="NZ_BKCM01000004.1"/>
</dbReference>
<evidence type="ECO:0000313" key="8">
    <source>
        <dbReference type="EMBL" id="GER00326.1"/>
    </source>
</evidence>
<dbReference type="SUPFAM" id="SSF48230">
    <property type="entry name" value="Chondroitin AC/alginate lyase"/>
    <property type="match status" value="1"/>
</dbReference>
<evidence type="ECO:0000256" key="4">
    <source>
        <dbReference type="ARBA" id="ARBA00023239"/>
    </source>
</evidence>
<dbReference type="InterPro" id="IPR008397">
    <property type="entry name" value="Alginate_lyase_dom"/>
</dbReference>